<evidence type="ECO:0000256" key="1">
    <source>
        <dbReference type="ARBA" id="ARBA00022705"/>
    </source>
</evidence>
<dbReference type="SUPFAM" id="SSF46565">
    <property type="entry name" value="Chaperone J-domain"/>
    <property type="match status" value="1"/>
</dbReference>
<evidence type="ECO:0008006" key="4">
    <source>
        <dbReference type="Google" id="ProtNLM"/>
    </source>
</evidence>
<sequence length="360" mass="41873">MTKEDKFNNQLYIMNCTMPSELFTVKGIKTEYRKLAKMWHPDVADVQEALFIMSKINALYKEGLVLIAQNKFYEKERLIHRRRSKVNVETQTQYERETQPPVKRSKKKRVIEIQREGGKCVRFKYLKRIMVELGFMYISETHILLEITKLKRKIFMDGIDLVRRSSEGYFKVPVPDIVDSFDSKTHGYIVMKKERGVEPIVVLETIEGYLKHLGSRKLCEGIFYDLTALKHMGLTSTGLERDLLFVNVSTGKLYNLGLYFYLHEFNAKLSRAPQEVSDSLLHLRPKDNESLVIDLVKDLILKLNSAYKLKVDDFHQWLMQLKSDSLEMSLAESQVFNRSIVSVTTHGFDLDSYYAAISNG</sequence>
<protein>
    <recommendedName>
        <fullName evidence="4">J domain-containing protein</fullName>
    </recommendedName>
</protein>
<dbReference type="Proteomes" id="UP000767854">
    <property type="component" value="Unassembled WGS sequence"/>
</dbReference>
<keyword evidence="1" id="KW-0235">DNA replication</keyword>
<organism evidence="2 3">
    <name type="scientific">Fusibacter tunisiensis</name>
    <dbReference type="NCBI Taxonomy" id="1008308"/>
    <lineage>
        <taxon>Bacteria</taxon>
        <taxon>Bacillati</taxon>
        <taxon>Bacillota</taxon>
        <taxon>Clostridia</taxon>
        <taxon>Eubacteriales</taxon>
        <taxon>Eubacteriales Family XII. Incertae Sedis</taxon>
        <taxon>Fusibacter</taxon>
    </lineage>
</organism>
<reference evidence="2 3" key="1">
    <citation type="submission" date="2021-01" db="EMBL/GenBank/DDBJ databases">
        <title>Genomic Encyclopedia of Type Strains, Phase IV (KMG-IV): sequencing the most valuable type-strain genomes for metagenomic binning, comparative biology and taxonomic classification.</title>
        <authorList>
            <person name="Goeker M."/>
        </authorList>
    </citation>
    <scope>NUCLEOTIDE SEQUENCE [LARGE SCALE GENOMIC DNA]</scope>
    <source>
        <strain evidence="2 3">DSM 24436</strain>
    </source>
</reference>
<dbReference type="InterPro" id="IPR036869">
    <property type="entry name" value="J_dom_sf"/>
</dbReference>
<comment type="caution">
    <text evidence="2">The sequence shown here is derived from an EMBL/GenBank/DDBJ whole genome shotgun (WGS) entry which is preliminary data.</text>
</comment>
<accession>A0ABS2MTB8</accession>
<gene>
    <name evidence="2" type="ORF">JOC49_002210</name>
</gene>
<proteinExistence type="predicted"/>
<dbReference type="EMBL" id="JAFBDT010000025">
    <property type="protein sequence ID" value="MBM7562649.1"/>
    <property type="molecule type" value="Genomic_DNA"/>
</dbReference>
<dbReference type="Gene3D" id="1.10.287.110">
    <property type="entry name" value="DnaJ domain"/>
    <property type="match status" value="1"/>
</dbReference>
<name>A0ABS2MTB8_9FIRM</name>
<evidence type="ECO:0000313" key="3">
    <source>
        <dbReference type="Proteomes" id="UP000767854"/>
    </source>
</evidence>
<keyword evidence="3" id="KW-1185">Reference proteome</keyword>
<evidence type="ECO:0000313" key="2">
    <source>
        <dbReference type="EMBL" id="MBM7562649.1"/>
    </source>
</evidence>